<keyword evidence="1" id="KW-0732">Signal</keyword>
<organism evidence="2 3">
    <name type="scientific">Aquimarina mytili</name>
    <dbReference type="NCBI Taxonomy" id="874423"/>
    <lineage>
        <taxon>Bacteria</taxon>
        <taxon>Pseudomonadati</taxon>
        <taxon>Bacteroidota</taxon>
        <taxon>Flavobacteriia</taxon>
        <taxon>Flavobacteriales</taxon>
        <taxon>Flavobacteriaceae</taxon>
        <taxon>Aquimarina</taxon>
    </lineage>
</organism>
<sequence>MKNIIFLTIVCCLLLSCSGAKNNIITEAQIKALDDIVAKKTFQIESLWANPLTTNSITSFANSGLLPPGSTVSNINLIGNPNYLKMHGDSISMYLPYFGEQRIATNYNRSDAAIEYDGKPDEIKIIKNNKKQTYQIYFAAKTDRDTYEVYVTLFPNLNSTIDINSVYRTTISYRGTVSKTKLPPESTVTIQ</sequence>
<name>A0A937A0U9_9FLAO</name>
<dbReference type="PROSITE" id="PS51257">
    <property type="entry name" value="PROKAR_LIPOPROTEIN"/>
    <property type="match status" value="1"/>
</dbReference>
<dbReference type="AlphaFoldDB" id="A0A937A0U9"/>
<proteinExistence type="predicted"/>
<evidence type="ECO:0000256" key="1">
    <source>
        <dbReference type="SAM" id="SignalP"/>
    </source>
</evidence>
<comment type="caution">
    <text evidence="2">The sequence shown here is derived from an EMBL/GenBank/DDBJ whole genome shotgun (WGS) entry which is preliminary data.</text>
</comment>
<keyword evidence="3" id="KW-1185">Reference proteome</keyword>
<dbReference type="EMBL" id="JAERQJ010000002">
    <property type="protein sequence ID" value="MBL0682955.1"/>
    <property type="molecule type" value="Genomic_DNA"/>
</dbReference>
<dbReference type="Gene3D" id="2.40.128.410">
    <property type="match status" value="1"/>
</dbReference>
<feature type="signal peptide" evidence="1">
    <location>
        <begin position="1"/>
        <end position="22"/>
    </location>
</feature>
<dbReference type="Pfam" id="PF14059">
    <property type="entry name" value="DUF4251"/>
    <property type="match status" value="1"/>
</dbReference>
<protein>
    <submittedName>
        <fullName evidence="2">DUF4251 domain-containing protein</fullName>
    </submittedName>
</protein>
<reference evidence="2" key="1">
    <citation type="submission" date="2021-01" db="EMBL/GenBank/DDBJ databases">
        <authorList>
            <person name="Zhong Y.L."/>
        </authorList>
    </citation>
    <scope>NUCLEOTIDE SEQUENCE</scope>
    <source>
        <strain evidence="2">KCTC 23302</strain>
    </source>
</reference>
<gene>
    <name evidence="2" type="ORF">JJQ60_05480</name>
</gene>
<feature type="chain" id="PRO_5037971158" evidence="1">
    <location>
        <begin position="23"/>
        <end position="191"/>
    </location>
</feature>
<evidence type="ECO:0000313" key="2">
    <source>
        <dbReference type="EMBL" id="MBL0682955.1"/>
    </source>
</evidence>
<evidence type="ECO:0000313" key="3">
    <source>
        <dbReference type="Proteomes" id="UP000651057"/>
    </source>
</evidence>
<dbReference type="RefSeq" id="WP_201917506.1">
    <property type="nucleotide sequence ID" value="NZ_BAABAX010000023.1"/>
</dbReference>
<dbReference type="InterPro" id="IPR025347">
    <property type="entry name" value="DUF4251"/>
</dbReference>
<dbReference type="Proteomes" id="UP000651057">
    <property type="component" value="Unassembled WGS sequence"/>
</dbReference>
<accession>A0A937A0U9</accession>